<dbReference type="AlphaFoldDB" id="A0A1W2TJA3"/>
<dbReference type="SUPFAM" id="SSF51735">
    <property type="entry name" value="NAD(P)-binding Rossmann-fold domains"/>
    <property type="match status" value="1"/>
</dbReference>
<dbReference type="GO" id="GO:0016491">
    <property type="term" value="F:oxidoreductase activity"/>
    <property type="evidence" value="ECO:0007669"/>
    <property type="project" value="UniProtKB-KW"/>
</dbReference>
<dbReference type="InterPro" id="IPR036291">
    <property type="entry name" value="NAD(P)-bd_dom_sf"/>
</dbReference>
<accession>A0A1W2TJA3</accession>
<organism evidence="2">
    <name type="scientific">Rosellinia necatrix</name>
    <name type="common">White root-rot fungus</name>
    <dbReference type="NCBI Taxonomy" id="77044"/>
    <lineage>
        <taxon>Eukaryota</taxon>
        <taxon>Fungi</taxon>
        <taxon>Dikarya</taxon>
        <taxon>Ascomycota</taxon>
        <taxon>Pezizomycotina</taxon>
        <taxon>Sordariomycetes</taxon>
        <taxon>Xylariomycetidae</taxon>
        <taxon>Xylariales</taxon>
        <taxon>Xylariaceae</taxon>
        <taxon>Rosellinia</taxon>
    </lineage>
</organism>
<dbReference type="Pfam" id="PF00106">
    <property type="entry name" value="adh_short"/>
    <property type="match status" value="1"/>
</dbReference>
<dbReference type="STRING" id="77044.A0A1W2TJA3"/>
<evidence type="ECO:0000256" key="1">
    <source>
        <dbReference type="ARBA" id="ARBA00023002"/>
    </source>
</evidence>
<dbReference type="PANTHER" id="PTHR43157">
    <property type="entry name" value="PHOSPHATIDYLINOSITOL-GLYCAN BIOSYNTHESIS CLASS F PROTEIN-RELATED"/>
    <property type="match status" value="1"/>
</dbReference>
<dbReference type="OMA" id="EGIWSKY"/>
<dbReference type="Proteomes" id="UP000054516">
    <property type="component" value="Unassembled WGS sequence"/>
</dbReference>
<dbReference type="InterPro" id="IPR002347">
    <property type="entry name" value="SDR_fam"/>
</dbReference>
<keyword evidence="3" id="KW-1185">Reference proteome</keyword>
<evidence type="ECO:0000313" key="3">
    <source>
        <dbReference type="Proteomes" id="UP000054516"/>
    </source>
</evidence>
<protein>
    <submittedName>
        <fullName evidence="2">Putative short-chain dehydrogenase</fullName>
    </submittedName>
</protein>
<dbReference type="PANTHER" id="PTHR43157:SF73">
    <property type="entry name" value="WW DOMAIN-CONTAINING OXIDOREDUCTASE-LIKE PROTEIN"/>
    <property type="match status" value="1"/>
</dbReference>
<gene>
    <name evidence="2" type="ORF">SAMD00023353_3000690</name>
</gene>
<proteinExistence type="predicted"/>
<evidence type="ECO:0000313" key="2">
    <source>
        <dbReference type="EMBL" id="GAP88273.2"/>
    </source>
</evidence>
<dbReference type="EMBL" id="DF977475">
    <property type="protein sequence ID" value="GAP88273.2"/>
    <property type="molecule type" value="Genomic_DNA"/>
</dbReference>
<dbReference type="Gene3D" id="3.40.50.720">
    <property type="entry name" value="NAD(P)-binding Rossmann-like Domain"/>
    <property type="match status" value="1"/>
</dbReference>
<keyword evidence="1" id="KW-0560">Oxidoreductase</keyword>
<name>A0A1W2TJA3_ROSNE</name>
<sequence>MSSALKNLCPGEPPLTEENLGTQEGKVFVVTGANTGLGKELCKILYSKNAKVYVAARSERKAKEAIEEIRGLHPTSKGALAYLHLDLSDLTTIKKSADDFLARESRLDTLWNNAGVMVPPQGSKTAQGHELQLGVNNIGTFLFTRFLYPLMIATARSTSPPANSSVRVVWVSSDAAQGAPKPAIDFDNMDYKHDEGAWQKYQRSKAGTIITACEAARRSVRDGDGVLHVSLHPGVFPTDLQRTMPGWQARLVKTLGKEPKYGAYTQLFAGLHPSVQNGVFVSPYGRLDQARKDFYDESLGRQYWDWMDKQIGPYV</sequence>
<reference evidence="2" key="1">
    <citation type="submission" date="2016-03" db="EMBL/GenBank/DDBJ databases">
        <title>Draft genome sequence of Rosellinia necatrix.</title>
        <authorList>
            <person name="Kanematsu S."/>
        </authorList>
    </citation>
    <scope>NUCLEOTIDE SEQUENCE [LARGE SCALE GENOMIC DNA]</scope>
    <source>
        <strain evidence="2">W97</strain>
    </source>
</reference>
<dbReference type="PRINTS" id="PR00081">
    <property type="entry name" value="GDHRDH"/>
</dbReference>
<dbReference type="OrthoDB" id="191139at2759"/>